<gene>
    <name evidence="3" type="ORF">FA13DRAFT_1744885</name>
</gene>
<protein>
    <submittedName>
        <fullName evidence="3">Uncharacterized protein</fullName>
    </submittedName>
</protein>
<accession>A0A4Y7SBD1</accession>
<dbReference type="OrthoDB" id="3052647at2759"/>
<evidence type="ECO:0000313" key="4">
    <source>
        <dbReference type="Proteomes" id="UP000298030"/>
    </source>
</evidence>
<keyword evidence="2" id="KW-1133">Transmembrane helix</keyword>
<keyword evidence="4" id="KW-1185">Reference proteome</keyword>
<dbReference type="EMBL" id="QPFP01000215">
    <property type="protein sequence ID" value="TEB18929.1"/>
    <property type="molecule type" value="Genomic_DNA"/>
</dbReference>
<reference evidence="3 4" key="1">
    <citation type="journal article" date="2019" name="Nat. Ecol. Evol.">
        <title>Megaphylogeny resolves global patterns of mushroom evolution.</title>
        <authorList>
            <person name="Varga T."/>
            <person name="Krizsan K."/>
            <person name="Foldi C."/>
            <person name="Dima B."/>
            <person name="Sanchez-Garcia M."/>
            <person name="Sanchez-Ramirez S."/>
            <person name="Szollosi G.J."/>
            <person name="Szarkandi J.G."/>
            <person name="Papp V."/>
            <person name="Albert L."/>
            <person name="Andreopoulos W."/>
            <person name="Angelini C."/>
            <person name="Antonin V."/>
            <person name="Barry K.W."/>
            <person name="Bougher N.L."/>
            <person name="Buchanan P."/>
            <person name="Buyck B."/>
            <person name="Bense V."/>
            <person name="Catcheside P."/>
            <person name="Chovatia M."/>
            <person name="Cooper J."/>
            <person name="Damon W."/>
            <person name="Desjardin D."/>
            <person name="Finy P."/>
            <person name="Geml J."/>
            <person name="Haridas S."/>
            <person name="Hughes K."/>
            <person name="Justo A."/>
            <person name="Karasinski D."/>
            <person name="Kautmanova I."/>
            <person name="Kiss B."/>
            <person name="Kocsube S."/>
            <person name="Kotiranta H."/>
            <person name="LaButti K.M."/>
            <person name="Lechner B.E."/>
            <person name="Liimatainen K."/>
            <person name="Lipzen A."/>
            <person name="Lukacs Z."/>
            <person name="Mihaltcheva S."/>
            <person name="Morgado L.N."/>
            <person name="Niskanen T."/>
            <person name="Noordeloos M.E."/>
            <person name="Ohm R.A."/>
            <person name="Ortiz-Santana B."/>
            <person name="Ovrebo C."/>
            <person name="Racz N."/>
            <person name="Riley R."/>
            <person name="Savchenko A."/>
            <person name="Shiryaev A."/>
            <person name="Soop K."/>
            <person name="Spirin V."/>
            <person name="Szebenyi C."/>
            <person name="Tomsovsky M."/>
            <person name="Tulloss R.E."/>
            <person name="Uehling J."/>
            <person name="Grigoriev I.V."/>
            <person name="Vagvolgyi C."/>
            <person name="Papp T."/>
            <person name="Martin F.M."/>
            <person name="Miettinen O."/>
            <person name="Hibbett D.S."/>
            <person name="Nagy L.G."/>
        </authorList>
    </citation>
    <scope>NUCLEOTIDE SEQUENCE [LARGE SCALE GENOMIC DNA]</scope>
    <source>
        <strain evidence="3 4">FP101781</strain>
    </source>
</reference>
<evidence type="ECO:0000256" key="2">
    <source>
        <dbReference type="SAM" id="Phobius"/>
    </source>
</evidence>
<organism evidence="3 4">
    <name type="scientific">Coprinellus micaceus</name>
    <name type="common">Glistening ink-cap mushroom</name>
    <name type="synonym">Coprinus micaceus</name>
    <dbReference type="NCBI Taxonomy" id="71717"/>
    <lineage>
        <taxon>Eukaryota</taxon>
        <taxon>Fungi</taxon>
        <taxon>Dikarya</taxon>
        <taxon>Basidiomycota</taxon>
        <taxon>Agaricomycotina</taxon>
        <taxon>Agaricomycetes</taxon>
        <taxon>Agaricomycetidae</taxon>
        <taxon>Agaricales</taxon>
        <taxon>Agaricineae</taxon>
        <taxon>Psathyrellaceae</taxon>
        <taxon>Coprinellus</taxon>
    </lineage>
</organism>
<evidence type="ECO:0000313" key="3">
    <source>
        <dbReference type="EMBL" id="TEB18929.1"/>
    </source>
</evidence>
<comment type="caution">
    <text evidence="3">The sequence shown here is derived from an EMBL/GenBank/DDBJ whole genome shotgun (WGS) entry which is preliminary data.</text>
</comment>
<feature type="region of interest" description="Disordered" evidence="1">
    <location>
        <begin position="506"/>
        <end position="544"/>
    </location>
</feature>
<dbReference type="Proteomes" id="UP000298030">
    <property type="component" value="Unassembled WGS sequence"/>
</dbReference>
<feature type="region of interest" description="Disordered" evidence="1">
    <location>
        <begin position="463"/>
        <end position="483"/>
    </location>
</feature>
<dbReference type="AlphaFoldDB" id="A0A4Y7SBD1"/>
<dbReference type="STRING" id="71717.A0A4Y7SBD1"/>
<name>A0A4Y7SBD1_COPMI</name>
<proteinExistence type="predicted"/>
<keyword evidence="2" id="KW-0812">Transmembrane</keyword>
<feature type="transmembrane region" description="Helical" evidence="2">
    <location>
        <begin position="303"/>
        <end position="325"/>
    </location>
</feature>
<feature type="region of interest" description="Disordered" evidence="1">
    <location>
        <begin position="365"/>
        <end position="386"/>
    </location>
</feature>
<evidence type="ECO:0000256" key="1">
    <source>
        <dbReference type="SAM" id="MobiDB-lite"/>
    </source>
</evidence>
<dbReference type="Gene3D" id="2.60.120.260">
    <property type="entry name" value="Galactose-binding domain-like"/>
    <property type="match status" value="2"/>
</dbReference>
<keyword evidence="2" id="KW-0472">Membrane</keyword>
<sequence>MSNSNARLVFVDDSYPGIRYRGPWFESTDSLADSGSSGPIYQGSQRGVNDTASFTFSFSGTDLAVYGTSAVTRSVSTTQIDPQWSCVVDGAQIAYREPSQQPQNLYPLCDSAPMSDGPHNLTVVVSSIGGTVFWFDFLMVRLSPSSKEIEHPAVFYPFSDPAVQYTAGQWTNLPGKQGMLTQQVGSTMFLSFNGTKVTWYGRMISGYPSGPSTGTYSIDGGAPVSFPIDGLLFNYTTRYQQIIFETPDIPMGKHNITVKYLGASTPLVLEYLVVQDGDLMFTGSEGPNPIDQDHPHQQPKTGILVGAIMGGLALLAMLGVIVFLLRKLRQRRRVKWLKEIDEGSPKVPQAMPPQYMVEATPFIDARGDRTPTNSPPTTPSPSASAAFTDGILSLPASHGSASMLPQHQSLSNFISSEKVRQAYLSGASPPSSTALLRPMSSVSYNASGGAHYASMSPSNLGATSLAGAGAQPRPSTAGSTSDEKVRMEYEHGIAVNRPLALVNAPSESEAPVTLVHHEDSGLRLAPDPHGAPTVLDVPPSYTPR</sequence>